<dbReference type="InterPro" id="IPR015424">
    <property type="entry name" value="PyrdxlP-dep_Trfase"/>
</dbReference>
<dbReference type="GO" id="GO:0006567">
    <property type="term" value="P:L-threonine catabolic process"/>
    <property type="evidence" value="ECO:0007669"/>
    <property type="project" value="TreeGrafter"/>
</dbReference>
<dbReference type="eggNOG" id="COG2008">
    <property type="taxonomic scope" value="Bacteria"/>
</dbReference>
<keyword evidence="8" id="KW-1185">Reference proteome</keyword>
<dbReference type="Gene3D" id="3.90.1150.10">
    <property type="entry name" value="Aspartate Aminotransferase, domain 1"/>
    <property type="match status" value="1"/>
</dbReference>
<dbReference type="SUPFAM" id="SSF53383">
    <property type="entry name" value="PLP-dependent transferases"/>
    <property type="match status" value="1"/>
</dbReference>
<dbReference type="KEGG" id="fgi:OP10G_3652"/>
<dbReference type="PIRSF" id="PIRSF017617">
    <property type="entry name" value="Thr_aldolase"/>
    <property type="match status" value="1"/>
</dbReference>
<protein>
    <submittedName>
        <fullName evidence="7">Serine hydroxymethyltransferase</fullName>
    </submittedName>
</protein>
<dbReference type="InterPro" id="IPR015421">
    <property type="entry name" value="PyrdxlP-dep_Trfase_major"/>
</dbReference>
<keyword evidence="7" id="KW-0489">Methyltransferase</keyword>
<dbReference type="EMBL" id="CP007139">
    <property type="protein sequence ID" value="AIE87020.1"/>
    <property type="molecule type" value="Genomic_DNA"/>
</dbReference>
<dbReference type="GO" id="GO:0006545">
    <property type="term" value="P:glycine biosynthetic process"/>
    <property type="evidence" value="ECO:0007669"/>
    <property type="project" value="TreeGrafter"/>
</dbReference>
<dbReference type="CDD" id="cd06502">
    <property type="entry name" value="TA_like"/>
    <property type="match status" value="1"/>
</dbReference>
<evidence type="ECO:0000256" key="5">
    <source>
        <dbReference type="PIRSR" id="PIRSR017617-1"/>
    </source>
</evidence>
<comment type="cofactor">
    <cofactor evidence="1">
        <name>pyridoxal 5'-phosphate</name>
        <dbReference type="ChEBI" id="CHEBI:597326"/>
    </cofactor>
</comment>
<dbReference type="InterPro" id="IPR015422">
    <property type="entry name" value="PyrdxlP-dep_Trfase_small"/>
</dbReference>
<dbReference type="Gene3D" id="3.40.640.10">
    <property type="entry name" value="Type I PLP-dependent aspartate aminotransferase-like (Major domain)"/>
    <property type="match status" value="1"/>
</dbReference>
<dbReference type="OrthoDB" id="9774495at2"/>
<organism evidence="7 8">
    <name type="scientific">Fimbriimonas ginsengisoli Gsoil 348</name>
    <dbReference type="NCBI Taxonomy" id="661478"/>
    <lineage>
        <taxon>Bacteria</taxon>
        <taxon>Bacillati</taxon>
        <taxon>Armatimonadota</taxon>
        <taxon>Fimbriimonadia</taxon>
        <taxon>Fimbriimonadales</taxon>
        <taxon>Fimbriimonadaceae</taxon>
        <taxon>Fimbriimonas</taxon>
    </lineage>
</organism>
<keyword evidence="4" id="KW-0456">Lyase</keyword>
<keyword evidence="7" id="KW-0808">Transferase</keyword>
<dbReference type="InterPro" id="IPR023603">
    <property type="entry name" value="Low_specificity_L-TA-like"/>
</dbReference>
<dbReference type="Proteomes" id="UP000027982">
    <property type="component" value="Chromosome"/>
</dbReference>
<sequence>MSPSFPPEQRDLVDLRSDTVTRPTDEMFEAMRNAPLGDDVLGDDPTVLRLEEMAAQMLGKECALFVPSGTMGNQIALACHCQPGDAILIEEEAHILYYEVGAPALIAGVVSWTLPSNRGAMDPEVVDRHVLRANLHTPGTTLLCVENTHNRAGGAIIPLDTLAAYREIGDRRGIKVHLDGARVFNASVALGVPISEIAKHFDSVNFCLSKGLRSPVGSLLCGKAEFIDKARVWRKRLGGGMRQAGILAACGIVSLNSNVDRLADDHRRAKEIAQAVCELPGMSVKLEEVETNMVMVDTEAPAPEIQGKLAEKGVLCLPTGPNRLRLVLHADIDDAKTEKAIEAFRAVAA</sequence>
<keyword evidence="3" id="KW-0663">Pyridoxal phosphate</keyword>
<dbReference type="Pfam" id="PF01212">
    <property type="entry name" value="Beta_elim_lyase"/>
    <property type="match status" value="1"/>
</dbReference>
<dbReference type="FunFam" id="3.40.640.10:FF:000030">
    <property type="entry name" value="Low-specificity L-threonine aldolase"/>
    <property type="match status" value="1"/>
</dbReference>
<reference evidence="7 8" key="1">
    <citation type="journal article" date="2014" name="PLoS ONE">
        <title>The first complete genome sequence of the class fimbriimonadia in the phylum armatimonadetes.</title>
        <authorList>
            <person name="Hu Z.Y."/>
            <person name="Wang Y.Z."/>
            <person name="Im W.T."/>
            <person name="Wang S.Y."/>
            <person name="Zhao G.P."/>
            <person name="Zheng H.J."/>
            <person name="Quan Z.X."/>
        </authorList>
    </citation>
    <scope>NUCLEOTIDE SEQUENCE [LARGE SCALE GENOMIC DNA]</scope>
    <source>
        <strain evidence="7">Gsoil 348</strain>
    </source>
</reference>
<evidence type="ECO:0000256" key="2">
    <source>
        <dbReference type="ARBA" id="ARBA00006966"/>
    </source>
</evidence>
<dbReference type="GO" id="GO:0008168">
    <property type="term" value="F:methyltransferase activity"/>
    <property type="evidence" value="ECO:0007669"/>
    <property type="project" value="UniProtKB-KW"/>
</dbReference>
<dbReference type="HOGENOM" id="CLU_029381_0_4_0"/>
<evidence type="ECO:0000256" key="3">
    <source>
        <dbReference type="ARBA" id="ARBA00022898"/>
    </source>
</evidence>
<comment type="similarity">
    <text evidence="2">Belongs to the threonine aldolase family.</text>
</comment>
<gene>
    <name evidence="7" type="ORF">OP10G_3652</name>
</gene>
<evidence type="ECO:0000256" key="1">
    <source>
        <dbReference type="ARBA" id="ARBA00001933"/>
    </source>
</evidence>
<dbReference type="PANTHER" id="PTHR48097:SF9">
    <property type="entry name" value="L-THREONINE ALDOLASE"/>
    <property type="match status" value="1"/>
</dbReference>
<dbReference type="PANTHER" id="PTHR48097">
    <property type="entry name" value="L-THREONINE ALDOLASE-RELATED"/>
    <property type="match status" value="1"/>
</dbReference>
<feature type="modified residue" description="N6-(pyridoxal phosphate)lysine" evidence="5">
    <location>
        <position position="210"/>
    </location>
</feature>
<dbReference type="AlphaFoldDB" id="A0A068NW78"/>
<dbReference type="STRING" id="661478.OP10G_3652"/>
<dbReference type="GO" id="GO:0032259">
    <property type="term" value="P:methylation"/>
    <property type="evidence" value="ECO:0007669"/>
    <property type="project" value="UniProtKB-KW"/>
</dbReference>
<evidence type="ECO:0000256" key="4">
    <source>
        <dbReference type="ARBA" id="ARBA00023239"/>
    </source>
</evidence>
<dbReference type="InterPro" id="IPR001597">
    <property type="entry name" value="ArAA_b-elim_lyase/Thr_aldolase"/>
</dbReference>
<dbReference type="NCBIfam" id="NF041359">
    <property type="entry name" value="GntG_guanitoxin"/>
    <property type="match status" value="1"/>
</dbReference>
<evidence type="ECO:0000259" key="6">
    <source>
        <dbReference type="Pfam" id="PF01212"/>
    </source>
</evidence>
<evidence type="ECO:0000313" key="8">
    <source>
        <dbReference type="Proteomes" id="UP000027982"/>
    </source>
</evidence>
<name>A0A068NW78_FIMGI</name>
<dbReference type="GO" id="GO:0005829">
    <property type="term" value="C:cytosol"/>
    <property type="evidence" value="ECO:0007669"/>
    <property type="project" value="TreeGrafter"/>
</dbReference>
<accession>A0A068NW78</accession>
<evidence type="ECO:0000313" key="7">
    <source>
        <dbReference type="EMBL" id="AIE87020.1"/>
    </source>
</evidence>
<feature type="domain" description="Aromatic amino acid beta-eliminating lyase/threonine aldolase" evidence="6">
    <location>
        <begin position="14"/>
        <end position="297"/>
    </location>
</feature>
<proteinExistence type="inferred from homology"/>
<dbReference type="FunFam" id="3.90.1150.10:FF:000041">
    <property type="entry name" value="Low-specificity L-threonine aldolase"/>
    <property type="match status" value="1"/>
</dbReference>
<dbReference type="GO" id="GO:0008732">
    <property type="term" value="F:L-allo-threonine aldolase activity"/>
    <property type="evidence" value="ECO:0007669"/>
    <property type="project" value="TreeGrafter"/>
</dbReference>
<dbReference type="RefSeq" id="WP_025229058.1">
    <property type="nucleotide sequence ID" value="NZ_CP007139.1"/>
</dbReference>